<dbReference type="AlphaFoldDB" id="A0A6B0VPW4"/>
<name>A0A6B0VPW4_9EURY</name>
<proteinExistence type="predicted"/>
<dbReference type="RefSeq" id="WP_160066326.1">
    <property type="nucleotide sequence ID" value="NZ_WUYX01000053.1"/>
</dbReference>
<organism evidence="1 2">
    <name type="scientific">Natronorubrum halalkaliphilum</name>
    <dbReference type="NCBI Taxonomy" id="2691917"/>
    <lineage>
        <taxon>Archaea</taxon>
        <taxon>Methanobacteriati</taxon>
        <taxon>Methanobacteriota</taxon>
        <taxon>Stenosarchaea group</taxon>
        <taxon>Halobacteria</taxon>
        <taxon>Halobacteriales</taxon>
        <taxon>Natrialbaceae</taxon>
        <taxon>Natronorubrum</taxon>
    </lineage>
</organism>
<reference evidence="1 2" key="1">
    <citation type="submission" date="2020-01" db="EMBL/GenBank/DDBJ databases">
        <title>Natronorubrum sp. JWXQ-INN 674 isolated from Inner Mongolia Autonomous Region of China.</title>
        <authorList>
            <person name="Xue Q."/>
        </authorList>
    </citation>
    <scope>NUCLEOTIDE SEQUENCE [LARGE SCALE GENOMIC DNA]</scope>
    <source>
        <strain evidence="1 2">JWXQ-INN-674</strain>
    </source>
</reference>
<dbReference type="Proteomes" id="UP000434101">
    <property type="component" value="Unassembled WGS sequence"/>
</dbReference>
<dbReference type="EMBL" id="WUYX01000053">
    <property type="protein sequence ID" value="MXV63514.1"/>
    <property type="molecule type" value="Genomic_DNA"/>
</dbReference>
<evidence type="ECO:0000313" key="1">
    <source>
        <dbReference type="EMBL" id="MXV63514.1"/>
    </source>
</evidence>
<evidence type="ECO:0000313" key="2">
    <source>
        <dbReference type="Proteomes" id="UP000434101"/>
    </source>
</evidence>
<accession>A0A6B0VPW4</accession>
<keyword evidence="2" id="KW-1185">Reference proteome</keyword>
<gene>
    <name evidence="1" type="ORF">GS429_15910</name>
</gene>
<sequence length="175" mass="19913">MTSEIPLSIPEIREYAEFERKRRQYYSELVNDLSTAITDEITPFRAPFHYKVTESLAGHYLQRNGFAVTRRGGSNDPDIILEVDFNVEIKGFSTPSLHNEIKTSNLEADNVLLVDWNPYLEGGDNVGVYQRDIDELDEGHIKLHEVVDDDDDGEGGFPLGSVTYNSSRWSLDEEL</sequence>
<comment type="caution">
    <text evidence="1">The sequence shown here is derived from an EMBL/GenBank/DDBJ whole genome shotgun (WGS) entry which is preliminary data.</text>
</comment>
<protein>
    <submittedName>
        <fullName evidence="1">Uncharacterized protein</fullName>
    </submittedName>
</protein>